<keyword evidence="2" id="KW-1185">Reference proteome</keyword>
<organism evidence="1 2">
    <name type="scientific">Flavobacterium lacisediminis</name>
    <dbReference type="NCBI Taxonomy" id="2989705"/>
    <lineage>
        <taxon>Bacteria</taxon>
        <taxon>Pseudomonadati</taxon>
        <taxon>Bacteroidota</taxon>
        <taxon>Flavobacteriia</taxon>
        <taxon>Flavobacteriales</taxon>
        <taxon>Flavobacteriaceae</taxon>
        <taxon>Flavobacterium</taxon>
    </lineage>
</organism>
<accession>A0ABT3EK82</accession>
<evidence type="ECO:0000313" key="1">
    <source>
        <dbReference type="EMBL" id="MCW1148529.1"/>
    </source>
</evidence>
<sequence length="103" mass="12205">MWEKQSFEIIIHNWSEDRTENSIEIEIHKGNLMSSITIWESGACDFLQIYKDKDINSDNKYFKNVILKTENQLNWELDNFFCNYESLGGSSIDPVHHSEKFII</sequence>
<dbReference type="EMBL" id="JAPCIO010000006">
    <property type="protein sequence ID" value="MCW1148529.1"/>
    <property type="molecule type" value="Genomic_DNA"/>
</dbReference>
<name>A0ABT3EK82_9FLAO</name>
<proteinExistence type="predicted"/>
<comment type="caution">
    <text evidence="1">The sequence shown here is derived from an EMBL/GenBank/DDBJ whole genome shotgun (WGS) entry which is preliminary data.</text>
</comment>
<protein>
    <submittedName>
        <fullName evidence="1">Uncharacterized protein</fullName>
    </submittedName>
</protein>
<gene>
    <name evidence="1" type="ORF">OJ995_09885</name>
</gene>
<reference evidence="1" key="1">
    <citation type="submission" date="2022-10" db="EMBL/GenBank/DDBJ databases">
        <title>Flavobacterium sp. nov., a bacterium isolated from lake sediment.</title>
        <authorList>
            <person name="Qu J.-H."/>
        </authorList>
    </citation>
    <scope>NUCLEOTIDE SEQUENCE</scope>
    <source>
        <strain evidence="1">TH16-21</strain>
    </source>
</reference>
<dbReference type="Proteomes" id="UP001165677">
    <property type="component" value="Unassembled WGS sequence"/>
</dbReference>
<evidence type="ECO:0000313" key="2">
    <source>
        <dbReference type="Proteomes" id="UP001165677"/>
    </source>
</evidence>